<dbReference type="InterPro" id="IPR027417">
    <property type="entry name" value="P-loop_NTPase"/>
</dbReference>
<dbReference type="SMART" id="SM00382">
    <property type="entry name" value="AAA"/>
    <property type="match status" value="1"/>
</dbReference>
<dbReference type="PANTHER" id="PTHR43655:SF8">
    <property type="entry name" value="PARAPLEGIN"/>
    <property type="match status" value="1"/>
</dbReference>
<dbReference type="InterPro" id="IPR003593">
    <property type="entry name" value="AAA+_ATPase"/>
</dbReference>
<dbReference type="InterPro" id="IPR003959">
    <property type="entry name" value="ATPase_AAA_core"/>
</dbReference>
<dbReference type="SUPFAM" id="SSF140990">
    <property type="entry name" value="FtsH protease domain-like"/>
    <property type="match status" value="1"/>
</dbReference>
<dbReference type="AlphaFoldDB" id="K1RC06"/>
<evidence type="ECO:0000256" key="12">
    <source>
        <dbReference type="ARBA" id="ARBA00022946"/>
    </source>
</evidence>
<feature type="domain" description="AAA+ ATPase" evidence="19">
    <location>
        <begin position="252"/>
        <end position="391"/>
    </location>
</feature>
<organism evidence="20">
    <name type="scientific">Magallana gigas</name>
    <name type="common">Pacific oyster</name>
    <name type="synonym">Crassostrea gigas</name>
    <dbReference type="NCBI Taxonomy" id="29159"/>
    <lineage>
        <taxon>Eukaryota</taxon>
        <taxon>Metazoa</taxon>
        <taxon>Spiralia</taxon>
        <taxon>Lophotrochozoa</taxon>
        <taxon>Mollusca</taxon>
        <taxon>Bivalvia</taxon>
        <taxon>Autobranchia</taxon>
        <taxon>Pteriomorphia</taxon>
        <taxon>Ostreida</taxon>
        <taxon>Ostreoidea</taxon>
        <taxon>Ostreidae</taxon>
        <taxon>Magallana</taxon>
    </lineage>
</organism>
<dbReference type="Gene3D" id="1.20.58.760">
    <property type="entry name" value="Peptidase M41"/>
    <property type="match status" value="1"/>
</dbReference>
<feature type="region of interest" description="Disordered" evidence="17">
    <location>
        <begin position="30"/>
        <end position="63"/>
    </location>
</feature>
<feature type="compositionally biased region" description="Basic and acidic residues" evidence="17">
    <location>
        <begin position="31"/>
        <end position="63"/>
    </location>
</feature>
<dbReference type="Gene3D" id="1.10.8.60">
    <property type="match status" value="1"/>
</dbReference>
<sequence>MSARSYLKDSHSECQVLWYQARSNFSTTTIKLEKDKEKKDDNSEKKSDENNEKERSKEEEEEEKKKEAIAQEIAAKNANDPLFFFAIVFALVSLAVTRDYSLMEYSYSGTVSKNEFDNMIAGGKVRKIVKHPQGVRVYLYDSYAGKTVTVPSGCWVLFQEPFSQVVPYVRRATEGNPNVKNDVIFDEGRKHLTMLLPMLIIGFAYFLAFKRTIRIITAAENAKFSKQNGKSTKQDTTAFKSDVKPERLGAKIPHGALLLGPPGCGKTLLAKAVAAEAGVPFFYRAGSQFVEIFGGKGASRVRELFKTARARAPCIIFIDELDAIGRVRGGKGGRGNTEEDQTLNQLLVEMDGINTTEGVIVLGATNRVDILDKALLRPGRLDRHILIDLPTSEERVELFEMYLSKIKIDFSISVFAPRLAQLTPGMSGADIANVCNEAAIYAATNNKDQVTMADMDYALQRIIGGPEKRSFVRDAREKKINAYYEAGRAVVSWLTRTSDAILKISIVPRSKYRLGHYQYYKPERDLQTNVQLFEKMLVHLAGSATEALVFKHHSTAAEKDLDIVKKLAYLQVREFGMNENVGQISFHFEEGDETLPKPYSKYMENMIDTEARNLVTKASVQSKKILEENMEKVHKVAKALMERETLSYEDIEKLIGPPPHGNKMPDDYANLTHVEAAAGGSTE</sequence>
<dbReference type="PROSITE" id="PS00674">
    <property type="entry name" value="AAA"/>
    <property type="match status" value="1"/>
</dbReference>
<evidence type="ECO:0000256" key="7">
    <source>
        <dbReference type="ARBA" id="ARBA00022723"/>
    </source>
</evidence>
<dbReference type="Pfam" id="PF17862">
    <property type="entry name" value="AAA_lid_3"/>
    <property type="match status" value="1"/>
</dbReference>
<dbReference type="SUPFAM" id="SSF52540">
    <property type="entry name" value="P-loop containing nucleoside triphosphate hydrolases"/>
    <property type="match status" value="1"/>
</dbReference>
<keyword evidence="13 18" id="KW-1133">Transmembrane helix</keyword>
<keyword evidence="14" id="KW-0482">Metalloprotease</keyword>
<feature type="transmembrane region" description="Helical" evidence="18">
    <location>
        <begin position="191"/>
        <end position="209"/>
    </location>
</feature>
<evidence type="ECO:0000256" key="3">
    <source>
        <dbReference type="ARBA" id="ARBA00010044"/>
    </source>
</evidence>
<dbReference type="GO" id="GO:0034982">
    <property type="term" value="P:mitochondrial protein processing"/>
    <property type="evidence" value="ECO:0007669"/>
    <property type="project" value="TreeGrafter"/>
</dbReference>
<evidence type="ECO:0000256" key="5">
    <source>
        <dbReference type="ARBA" id="ARBA00022670"/>
    </source>
</evidence>
<dbReference type="GO" id="GO:0004176">
    <property type="term" value="F:ATP-dependent peptidase activity"/>
    <property type="evidence" value="ECO:0007669"/>
    <property type="project" value="InterPro"/>
</dbReference>
<evidence type="ECO:0000256" key="18">
    <source>
        <dbReference type="SAM" id="Phobius"/>
    </source>
</evidence>
<dbReference type="InParanoid" id="K1RC06"/>
<dbReference type="Pfam" id="PF01434">
    <property type="entry name" value="Peptidase_M41"/>
    <property type="match status" value="1"/>
</dbReference>
<dbReference type="Gene3D" id="3.40.50.300">
    <property type="entry name" value="P-loop containing nucleotide triphosphate hydrolases"/>
    <property type="match status" value="1"/>
</dbReference>
<keyword evidence="15 18" id="KW-0472">Membrane</keyword>
<keyword evidence="8 16" id="KW-0547">Nucleotide-binding</keyword>
<evidence type="ECO:0000256" key="16">
    <source>
        <dbReference type="RuleBase" id="RU003651"/>
    </source>
</evidence>
<evidence type="ECO:0000256" key="1">
    <source>
        <dbReference type="ARBA" id="ARBA00001947"/>
    </source>
</evidence>
<evidence type="ECO:0000256" key="15">
    <source>
        <dbReference type="ARBA" id="ARBA00023136"/>
    </source>
</evidence>
<evidence type="ECO:0000313" key="20">
    <source>
        <dbReference type="EMBL" id="EKC31601.1"/>
    </source>
</evidence>
<evidence type="ECO:0000256" key="2">
    <source>
        <dbReference type="ARBA" id="ARBA00004141"/>
    </source>
</evidence>
<dbReference type="PANTHER" id="PTHR43655">
    <property type="entry name" value="ATP-DEPENDENT PROTEASE"/>
    <property type="match status" value="1"/>
</dbReference>
<evidence type="ECO:0000256" key="14">
    <source>
        <dbReference type="ARBA" id="ARBA00023049"/>
    </source>
</evidence>
<proteinExistence type="inferred from homology"/>
<evidence type="ECO:0000256" key="9">
    <source>
        <dbReference type="ARBA" id="ARBA00022801"/>
    </source>
</evidence>
<evidence type="ECO:0000256" key="17">
    <source>
        <dbReference type="SAM" id="MobiDB-lite"/>
    </source>
</evidence>
<gene>
    <name evidence="20" type="ORF">CGI_10009844</name>
</gene>
<keyword evidence="11 16" id="KW-0067">ATP-binding</keyword>
<accession>K1RC06</accession>
<dbReference type="HOGENOM" id="CLU_000688_16_2_1"/>
<keyword evidence="9" id="KW-0378">Hydrolase</keyword>
<dbReference type="GO" id="GO:0046872">
    <property type="term" value="F:metal ion binding"/>
    <property type="evidence" value="ECO:0007669"/>
    <property type="project" value="UniProtKB-KW"/>
</dbReference>
<keyword evidence="7" id="KW-0479">Metal-binding</keyword>
<dbReference type="EMBL" id="JH817697">
    <property type="protein sequence ID" value="EKC31601.1"/>
    <property type="molecule type" value="Genomic_DNA"/>
</dbReference>
<keyword evidence="6 18" id="KW-0812">Transmembrane</keyword>
<dbReference type="GO" id="GO:0005524">
    <property type="term" value="F:ATP binding"/>
    <property type="evidence" value="ECO:0007669"/>
    <property type="project" value="UniProtKB-KW"/>
</dbReference>
<dbReference type="Pfam" id="PF00004">
    <property type="entry name" value="AAA"/>
    <property type="match status" value="1"/>
</dbReference>
<dbReference type="GO" id="GO:0016887">
    <property type="term" value="F:ATP hydrolysis activity"/>
    <property type="evidence" value="ECO:0007669"/>
    <property type="project" value="InterPro"/>
</dbReference>
<dbReference type="FunFam" id="1.10.8.60:FF:000019">
    <property type="entry name" value="AFG3-like AAA ATPase 2"/>
    <property type="match status" value="1"/>
</dbReference>
<reference evidence="20" key="1">
    <citation type="journal article" date="2012" name="Nature">
        <title>The oyster genome reveals stress adaptation and complexity of shell formation.</title>
        <authorList>
            <person name="Zhang G."/>
            <person name="Fang X."/>
            <person name="Guo X."/>
            <person name="Li L."/>
            <person name="Luo R."/>
            <person name="Xu F."/>
            <person name="Yang P."/>
            <person name="Zhang L."/>
            <person name="Wang X."/>
            <person name="Qi H."/>
            <person name="Xiong Z."/>
            <person name="Que H."/>
            <person name="Xie Y."/>
            <person name="Holland P.W."/>
            <person name="Paps J."/>
            <person name="Zhu Y."/>
            <person name="Wu F."/>
            <person name="Chen Y."/>
            <person name="Wang J."/>
            <person name="Peng C."/>
            <person name="Meng J."/>
            <person name="Yang L."/>
            <person name="Liu J."/>
            <person name="Wen B."/>
            <person name="Zhang N."/>
            <person name="Huang Z."/>
            <person name="Zhu Q."/>
            <person name="Feng Y."/>
            <person name="Mount A."/>
            <person name="Hedgecock D."/>
            <person name="Xu Z."/>
            <person name="Liu Y."/>
            <person name="Domazet-Loso T."/>
            <person name="Du Y."/>
            <person name="Sun X."/>
            <person name="Zhang S."/>
            <person name="Liu B."/>
            <person name="Cheng P."/>
            <person name="Jiang X."/>
            <person name="Li J."/>
            <person name="Fan D."/>
            <person name="Wang W."/>
            <person name="Fu W."/>
            <person name="Wang T."/>
            <person name="Wang B."/>
            <person name="Zhang J."/>
            <person name="Peng Z."/>
            <person name="Li Y."/>
            <person name="Li N."/>
            <person name="Wang J."/>
            <person name="Chen M."/>
            <person name="He Y."/>
            <person name="Tan F."/>
            <person name="Song X."/>
            <person name="Zheng Q."/>
            <person name="Huang R."/>
            <person name="Yang H."/>
            <person name="Du X."/>
            <person name="Chen L."/>
            <person name="Yang M."/>
            <person name="Gaffney P.M."/>
            <person name="Wang S."/>
            <person name="Luo L."/>
            <person name="She Z."/>
            <person name="Ming Y."/>
            <person name="Huang W."/>
            <person name="Zhang S."/>
            <person name="Huang B."/>
            <person name="Zhang Y."/>
            <person name="Qu T."/>
            <person name="Ni P."/>
            <person name="Miao G."/>
            <person name="Wang J."/>
            <person name="Wang Q."/>
            <person name="Steinberg C.E."/>
            <person name="Wang H."/>
            <person name="Li N."/>
            <person name="Qian L."/>
            <person name="Zhang G."/>
            <person name="Li Y."/>
            <person name="Yang H."/>
            <person name="Liu X."/>
            <person name="Wang J."/>
            <person name="Yin Y."/>
            <person name="Wang J."/>
        </authorList>
    </citation>
    <scope>NUCLEOTIDE SEQUENCE [LARGE SCALE GENOMIC DNA]</scope>
    <source>
        <strain evidence="20">05x7-T-G4-1.051#20</strain>
    </source>
</reference>
<protein>
    <submittedName>
        <fullName evidence="20">Paraplegin</fullName>
    </submittedName>
</protein>
<dbReference type="GO" id="GO:0005745">
    <property type="term" value="C:m-AAA complex"/>
    <property type="evidence" value="ECO:0007669"/>
    <property type="project" value="TreeGrafter"/>
</dbReference>
<dbReference type="FunFam" id="3.40.50.300:FF:000277">
    <property type="entry name" value="ATP-dependent zinc metalloprotease FtsH"/>
    <property type="match status" value="1"/>
</dbReference>
<comment type="similarity">
    <text evidence="4">In the N-terminal section; belongs to the AAA ATPase family.</text>
</comment>
<dbReference type="GO" id="GO:0004222">
    <property type="term" value="F:metalloendopeptidase activity"/>
    <property type="evidence" value="ECO:0007669"/>
    <property type="project" value="InterPro"/>
</dbReference>
<keyword evidence="10" id="KW-0862">Zinc</keyword>
<comment type="similarity">
    <text evidence="3">In the C-terminal section; belongs to the peptidase M41 family.</text>
</comment>
<evidence type="ECO:0000256" key="11">
    <source>
        <dbReference type="ARBA" id="ARBA00022840"/>
    </source>
</evidence>
<evidence type="ECO:0000256" key="4">
    <source>
        <dbReference type="ARBA" id="ARBA00010550"/>
    </source>
</evidence>
<evidence type="ECO:0000256" key="13">
    <source>
        <dbReference type="ARBA" id="ARBA00022989"/>
    </source>
</evidence>
<dbReference type="InterPro" id="IPR000642">
    <property type="entry name" value="Peptidase_M41"/>
</dbReference>
<keyword evidence="5" id="KW-0645">Protease</keyword>
<dbReference type="InterPro" id="IPR003960">
    <property type="entry name" value="ATPase_AAA_CS"/>
</dbReference>
<keyword evidence="12" id="KW-0809">Transit peptide</keyword>
<comment type="cofactor">
    <cofactor evidence="1">
        <name>Zn(2+)</name>
        <dbReference type="ChEBI" id="CHEBI:29105"/>
    </cofactor>
</comment>
<dbReference type="InterPro" id="IPR050928">
    <property type="entry name" value="ATP-dep_Zn_Metalloprotease"/>
</dbReference>
<dbReference type="InterPro" id="IPR037219">
    <property type="entry name" value="Peptidase_M41-like"/>
</dbReference>
<comment type="subcellular location">
    <subcellularLocation>
        <location evidence="2">Membrane</location>
        <topology evidence="2">Multi-pass membrane protein</topology>
    </subcellularLocation>
</comment>
<comment type="similarity">
    <text evidence="16">Belongs to the AAA ATPase family.</text>
</comment>
<evidence type="ECO:0000256" key="10">
    <source>
        <dbReference type="ARBA" id="ARBA00022833"/>
    </source>
</evidence>
<evidence type="ECO:0000256" key="8">
    <source>
        <dbReference type="ARBA" id="ARBA00022741"/>
    </source>
</evidence>
<dbReference type="InterPro" id="IPR041569">
    <property type="entry name" value="AAA_lid_3"/>
</dbReference>
<evidence type="ECO:0000259" key="19">
    <source>
        <dbReference type="SMART" id="SM00382"/>
    </source>
</evidence>
<evidence type="ECO:0000256" key="6">
    <source>
        <dbReference type="ARBA" id="ARBA00022692"/>
    </source>
</evidence>
<name>K1RC06_MAGGI</name>